<dbReference type="Proteomes" id="UP001198242">
    <property type="component" value="Unassembled WGS sequence"/>
</dbReference>
<dbReference type="AlphaFoldDB" id="A0AAE3DZJ2"/>
<name>A0AAE3DZJ2_9FIRM</name>
<organism evidence="2 3">
    <name type="scientific">Hominilimicola fabiformis</name>
    <dbReference type="NCBI Taxonomy" id="2885356"/>
    <lineage>
        <taxon>Bacteria</taxon>
        <taxon>Bacillati</taxon>
        <taxon>Bacillota</taxon>
        <taxon>Clostridia</taxon>
        <taxon>Eubacteriales</taxon>
        <taxon>Oscillospiraceae</taxon>
        <taxon>Hominilimicola</taxon>
    </lineage>
</organism>
<feature type="domain" description="HPr" evidence="1">
    <location>
        <begin position="1"/>
        <end position="85"/>
    </location>
</feature>
<dbReference type="RefSeq" id="WP_022228874.1">
    <property type="nucleotide sequence ID" value="NZ_JAJEQM010000011.1"/>
</dbReference>
<dbReference type="EMBL" id="JAJEQM010000011">
    <property type="protein sequence ID" value="MCC2210843.1"/>
    <property type="molecule type" value="Genomic_DNA"/>
</dbReference>
<dbReference type="PANTHER" id="PTHR33705:SF5">
    <property type="entry name" value="HPR-LIKE PROTEIN CRH"/>
    <property type="match status" value="1"/>
</dbReference>
<reference evidence="2 3" key="1">
    <citation type="submission" date="2021-10" db="EMBL/GenBank/DDBJ databases">
        <title>Anaerobic single-cell dispensing facilitates the cultivation of human gut bacteria.</title>
        <authorList>
            <person name="Afrizal A."/>
        </authorList>
    </citation>
    <scope>NUCLEOTIDE SEQUENCE [LARGE SCALE GENOMIC DNA]</scope>
    <source>
        <strain evidence="2 3">CLA-AA-H232</strain>
    </source>
</reference>
<dbReference type="InterPro" id="IPR000032">
    <property type="entry name" value="HPr-like"/>
</dbReference>
<dbReference type="PROSITE" id="PS51350">
    <property type="entry name" value="PTS_HPR_DOM"/>
    <property type="match status" value="1"/>
</dbReference>
<gene>
    <name evidence="2" type="ORF">LKE05_08590</name>
</gene>
<dbReference type="PRINTS" id="PR00107">
    <property type="entry name" value="PHOSPHOCPHPR"/>
</dbReference>
<dbReference type="PANTHER" id="PTHR33705">
    <property type="entry name" value="PHOSPHOCARRIER PROTEIN HPR"/>
    <property type="match status" value="1"/>
</dbReference>
<protein>
    <submittedName>
        <fullName evidence="2">HPr family phosphocarrier protein</fullName>
    </submittedName>
</protein>
<dbReference type="NCBIfam" id="TIGR01003">
    <property type="entry name" value="PTS_HPr_family"/>
    <property type="match status" value="1"/>
</dbReference>
<dbReference type="Pfam" id="PF00381">
    <property type="entry name" value="PTS-HPr"/>
    <property type="match status" value="1"/>
</dbReference>
<evidence type="ECO:0000313" key="3">
    <source>
        <dbReference type="Proteomes" id="UP001198242"/>
    </source>
</evidence>
<comment type="caution">
    <text evidence="2">The sequence shown here is derived from an EMBL/GenBank/DDBJ whole genome shotgun (WGS) entry which is preliminary data.</text>
</comment>
<dbReference type="InterPro" id="IPR035895">
    <property type="entry name" value="HPr-like_sf"/>
</dbReference>
<dbReference type="SUPFAM" id="SSF55594">
    <property type="entry name" value="HPr-like"/>
    <property type="match status" value="1"/>
</dbReference>
<evidence type="ECO:0000313" key="2">
    <source>
        <dbReference type="EMBL" id="MCC2210843.1"/>
    </source>
</evidence>
<sequence>MKQFSYTIQGEHGLHARCAGKLVQKAQNFTSNISIEYNQRIENLKRLFTITCLGISKGDFVTVKVEGNDETEAANVLENYFKENL</sequence>
<evidence type="ECO:0000259" key="1">
    <source>
        <dbReference type="PROSITE" id="PS51350"/>
    </source>
</evidence>
<keyword evidence="3" id="KW-1185">Reference proteome</keyword>
<dbReference type="Gene3D" id="3.30.1340.10">
    <property type="entry name" value="HPr-like"/>
    <property type="match status" value="1"/>
</dbReference>
<proteinExistence type="predicted"/>
<accession>A0AAE3DZJ2</accession>
<dbReference type="InterPro" id="IPR050399">
    <property type="entry name" value="HPr"/>
</dbReference>